<dbReference type="WBParaSite" id="Csp11.Scaffold469.g1625.t1">
    <property type="protein sequence ID" value="Csp11.Scaffold469.g1625.t1"/>
    <property type="gene ID" value="Csp11.Scaffold469.g1625"/>
</dbReference>
<evidence type="ECO:0000313" key="2">
    <source>
        <dbReference type="WBParaSite" id="Csp11.Scaffold469.g1625.t1"/>
    </source>
</evidence>
<proteinExistence type="predicted"/>
<keyword evidence="1" id="KW-1185">Reference proteome</keyword>
<accession>A0A1I7T1W4</accession>
<reference evidence="2" key="1">
    <citation type="submission" date="2016-11" db="UniProtKB">
        <authorList>
            <consortium name="WormBaseParasite"/>
        </authorList>
    </citation>
    <scope>IDENTIFICATION</scope>
</reference>
<sequence>MLSPVLLIKLHHTHTHKRYYLVPEENLSWLLIFVCSRTCPINTELFTFTSFFHSKTIFLCSFCFLFPSDDSTSGEVSKTFNKKSEHLLFSVKMSQSP</sequence>
<evidence type="ECO:0000313" key="1">
    <source>
        <dbReference type="Proteomes" id="UP000095282"/>
    </source>
</evidence>
<name>A0A1I7T1W4_9PELO</name>
<protein>
    <submittedName>
        <fullName evidence="2">Ovule protein</fullName>
    </submittedName>
</protein>
<organism evidence="1 2">
    <name type="scientific">Caenorhabditis tropicalis</name>
    <dbReference type="NCBI Taxonomy" id="1561998"/>
    <lineage>
        <taxon>Eukaryota</taxon>
        <taxon>Metazoa</taxon>
        <taxon>Ecdysozoa</taxon>
        <taxon>Nematoda</taxon>
        <taxon>Chromadorea</taxon>
        <taxon>Rhabditida</taxon>
        <taxon>Rhabditina</taxon>
        <taxon>Rhabditomorpha</taxon>
        <taxon>Rhabditoidea</taxon>
        <taxon>Rhabditidae</taxon>
        <taxon>Peloderinae</taxon>
        <taxon>Caenorhabditis</taxon>
    </lineage>
</organism>
<dbReference type="Proteomes" id="UP000095282">
    <property type="component" value="Unplaced"/>
</dbReference>
<dbReference type="AlphaFoldDB" id="A0A1I7T1W4"/>